<keyword evidence="6" id="KW-0256">Endoplasmic reticulum</keyword>
<keyword evidence="4" id="KW-0812">Transmembrane</keyword>
<evidence type="ECO:0000256" key="4">
    <source>
        <dbReference type="ARBA" id="ARBA00022692"/>
    </source>
</evidence>
<evidence type="ECO:0000313" key="17">
    <source>
        <dbReference type="Proteomes" id="UP000038040"/>
    </source>
</evidence>
<evidence type="ECO:0000256" key="9">
    <source>
        <dbReference type="ARBA" id="ARBA00023004"/>
    </source>
</evidence>
<dbReference type="WBParaSite" id="DME_0000716101-mRNA-1">
    <property type="protein sequence ID" value="DME_0000716101-mRNA-1"/>
    <property type="gene ID" value="DME_0000716101"/>
</dbReference>
<evidence type="ECO:0000256" key="12">
    <source>
        <dbReference type="ARBA" id="ARBA00038168"/>
    </source>
</evidence>
<evidence type="ECO:0000256" key="2">
    <source>
        <dbReference type="ARBA" id="ARBA00022448"/>
    </source>
</evidence>
<dbReference type="InterPro" id="IPR001199">
    <property type="entry name" value="Cyt_B5-like_heme/steroid-bd"/>
</dbReference>
<dbReference type="InterPro" id="IPR036400">
    <property type="entry name" value="Cyt_B5-like_heme/steroid_sf"/>
</dbReference>
<keyword evidence="5 14" id="KW-0479">Metal-binding</keyword>
<evidence type="ECO:0000256" key="6">
    <source>
        <dbReference type="ARBA" id="ARBA00022824"/>
    </source>
</evidence>
<dbReference type="GO" id="GO:0046872">
    <property type="term" value="F:metal ion binding"/>
    <property type="evidence" value="ECO:0007669"/>
    <property type="project" value="UniProtKB-UniRule"/>
</dbReference>
<dbReference type="GO" id="GO:0005789">
    <property type="term" value="C:endoplasmic reticulum membrane"/>
    <property type="evidence" value="ECO:0007669"/>
    <property type="project" value="UniProtKB-SubCell"/>
</dbReference>
<evidence type="ECO:0000256" key="10">
    <source>
        <dbReference type="ARBA" id="ARBA00023136"/>
    </source>
</evidence>
<dbReference type="InterPro" id="IPR018506">
    <property type="entry name" value="Cyt_B5_heme-BS"/>
</dbReference>
<dbReference type="PROSITE" id="PS50255">
    <property type="entry name" value="CYTOCHROME_B5_2"/>
    <property type="match status" value="1"/>
</dbReference>
<keyword evidence="18" id="KW-1185">Reference proteome</keyword>
<dbReference type="Pfam" id="PF00173">
    <property type="entry name" value="Cyt-b5"/>
    <property type="match status" value="1"/>
</dbReference>
<keyword evidence="2" id="KW-0813">Transport</keyword>
<dbReference type="PRINTS" id="PR00363">
    <property type="entry name" value="CYTOCHROMEB5"/>
</dbReference>
<evidence type="ECO:0000256" key="1">
    <source>
        <dbReference type="ARBA" id="ARBA00004131"/>
    </source>
</evidence>
<gene>
    <name evidence="16" type="ORF">DME_LOCUS1632</name>
</gene>
<reference evidence="16 18" key="2">
    <citation type="submission" date="2018-11" db="EMBL/GenBank/DDBJ databases">
        <authorList>
            <consortium name="Pathogen Informatics"/>
        </authorList>
    </citation>
    <scope>NUCLEOTIDE SEQUENCE [LARGE SCALE GENOMIC DNA]</scope>
</reference>
<comment type="similarity">
    <text evidence="12 14">Belongs to the cytochrome b5 family.</text>
</comment>
<dbReference type="SUPFAM" id="SSF55856">
    <property type="entry name" value="Cytochrome b5-like heme/steroid binding domain"/>
    <property type="match status" value="1"/>
</dbReference>
<evidence type="ECO:0000256" key="5">
    <source>
        <dbReference type="ARBA" id="ARBA00022723"/>
    </source>
</evidence>
<dbReference type="AlphaFoldDB" id="A0A0N4UHW1"/>
<accession>A0A0N4UHW1</accession>
<name>A0A0N4UHW1_DRAME</name>
<dbReference type="Gene3D" id="3.10.120.10">
    <property type="entry name" value="Cytochrome b5-like heme/steroid binding domain"/>
    <property type="match status" value="1"/>
</dbReference>
<evidence type="ECO:0000256" key="3">
    <source>
        <dbReference type="ARBA" id="ARBA00022617"/>
    </source>
</evidence>
<evidence type="ECO:0000313" key="16">
    <source>
        <dbReference type="EMBL" id="VDN51659.1"/>
    </source>
</evidence>
<evidence type="ECO:0000313" key="18">
    <source>
        <dbReference type="Proteomes" id="UP000274756"/>
    </source>
</evidence>
<feature type="domain" description="Cytochrome b5 heme-binding" evidence="15">
    <location>
        <begin position="3"/>
        <end position="79"/>
    </location>
</feature>
<dbReference type="FunFam" id="3.10.120.10:FF:000002">
    <property type="entry name" value="Cytochrome b5 type B"/>
    <property type="match status" value="1"/>
</dbReference>
<dbReference type="Proteomes" id="UP000038040">
    <property type="component" value="Unplaced"/>
</dbReference>
<dbReference type="OrthoDB" id="260519at2759"/>
<evidence type="ECO:0000313" key="19">
    <source>
        <dbReference type="WBParaSite" id="DME_0000716101-mRNA-1"/>
    </source>
</evidence>
<reference evidence="19" key="1">
    <citation type="submission" date="2017-02" db="UniProtKB">
        <authorList>
            <consortium name="WormBaseParasite"/>
        </authorList>
    </citation>
    <scope>IDENTIFICATION</scope>
</reference>
<evidence type="ECO:0000256" key="7">
    <source>
        <dbReference type="ARBA" id="ARBA00022848"/>
    </source>
</evidence>
<keyword evidence="9 14" id="KW-0408">Iron</keyword>
<keyword evidence="8" id="KW-0249">Electron transport</keyword>
<keyword evidence="3 14" id="KW-0349">Heme</keyword>
<keyword evidence="10" id="KW-0472">Membrane</keyword>
<evidence type="ECO:0000256" key="11">
    <source>
        <dbReference type="ARBA" id="ARBA00037877"/>
    </source>
</evidence>
<evidence type="ECO:0000256" key="13">
    <source>
        <dbReference type="ARBA" id="ARBA00039806"/>
    </source>
</evidence>
<evidence type="ECO:0000256" key="8">
    <source>
        <dbReference type="ARBA" id="ARBA00022982"/>
    </source>
</evidence>
<evidence type="ECO:0000256" key="14">
    <source>
        <dbReference type="RuleBase" id="RU362121"/>
    </source>
</evidence>
<organism evidence="17 19">
    <name type="scientific">Dracunculus medinensis</name>
    <name type="common">Guinea worm</name>
    <dbReference type="NCBI Taxonomy" id="318479"/>
    <lineage>
        <taxon>Eukaryota</taxon>
        <taxon>Metazoa</taxon>
        <taxon>Ecdysozoa</taxon>
        <taxon>Nematoda</taxon>
        <taxon>Chromadorea</taxon>
        <taxon>Rhabditida</taxon>
        <taxon>Spirurina</taxon>
        <taxon>Dracunculoidea</taxon>
        <taxon>Dracunculidae</taxon>
        <taxon>Dracunculus</taxon>
    </lineage>
</organism>
<dbReference type="PANTHER" id="PTHR19359">
    <property type="entry name" value="CYTOCHROME B5"/>
    <property type="match status" value="1"/>
</dbReference>
<dbReference type="PROSITE" id="PS00191">
    <property type="entry name" value="CYTOCHROME_B5_1"/>
    <property type="match status" value="1"/>
</dbReference>
<protein>
    <recommendedName>
        <fullName evidence="13">Cytochrome b5</fullName>
    </recommendedName>
</protein>
<dbReference type="EMBL" id="UYYG01000027">
    <property type="protein sequence ID" value="VDN51659.1"/>
    <property type="molecule type" value="Genomic_DNA"/>
</dbReference>
<dbReference type="STRING" id="318479.A0A0N4UHW1"/>
<keyword evidence="7" id="KW-0492">Microsome</keyword>
<dbReference type="SMART" id="SM01117">
    <property type="entry name" value="Cyt-b5"/>
    <property type="match status" value="1"/>
</dbReference>
<sequence length="136" mass="15261">MTENLITLEEVSKHNTQQSTWLVIDSKVYDVTKFLEEHPGGEEVLLEVAGRDATVNFHDVGHSKDAKELAEQYAIGYIKKSDDFVPSQTNISGSKSVTWSEIIFSPTWSNFLIPVALSVIVYSFYTLSKSALNKIF</sequence>
<comment type="subcellular location">
    <subcellularLocation>
        <location evidence="1">Endoplasmic reticulum membrane</location>
        <topology evidence="1">Single-pass membrane protein</topology>
        <orientation evidence="1">Cytoplasmic side</orientation>
    </subcellularLocation>
    <subcellularLocation>
        <location evidence="11">Microsome membrane</location>
        <topology evidence="11">Single-pass membrane protein</topology>
        <orientation evidence="11">Cytoplasmic side</orientation>
    </subcellularLocation>
</comment>
<dbReference type="GO" id="GO:0020037">
    <property type="term" value="F:heme binding"/>
    <property type="evidence" value="ECO:0007669"/>
    <property type="project" value="UniProtKB-UniRule"/>
</dbReference>
<evidence type="ECO:0000259" key="15">
    <source>
        <dbReference type="PROSITE" id="PS50255"/>
    </source>
</evidence>
<dbReference type="PANTHER" id="PTHR19359:SF150">
    <property type="entry name" value="CYTOCHROME B5"/>
    <property type="match status" value="1"/>
</dbReference>
<proteinExistence type="inferred from homology"/>
<dbReference type="InterPro" id="IPR050668">
    <property type="entry name" value="Cytochrome_b5"/>
</dbReference>
<dbReference type="Proteomes" id="UP000274756">
    <property type="component" value="Unassembled WGS sequence"/>
</dbReference>